<reference evidence="9" key="1">
    <citation type="journal article" date="2021" name="Nat. Commun.">
        <title>Genetic determinants of endophytism in the Arabidopsis root mycobiome.</title>
        <authorList>
            <person name="Mesny F."/>
            <person name="Miyauchi S."/>
            <person name="Thiergart T."/>
            <person name="Pickel B."/>
            <person name="Atanasova L."/>
            <person name="Karlsson M."/>
            <person name="Huettel B."/>
            <person name="Barry K.W."/>
            <person name="Haridas S."/>
            <person name="Chen C."/>
            <person name="Bauer D."/>
            <person name="Andreopoulos W."/>
            <person name="Pangilinan J."/>
            <person name="LaButti K."/>
            <person name="Riley R."/>
            <person name="Lipzen A."/>
            <person name="Clum A."/>
            <person name="Drula E."/>
            <person name="Henrissat B."/>
            <person name="Kohler A."/>
            <person name="Grigoriev I.V."/>
            <person name="Martin F.M."/>
            <person name="Hacquard S."/>
        </authorList>
    </citation>
    <scope>NUCLEOTIDE SEQUENCE</scope>
    <source>
        <strain evidence="9">MPI-CAGE-AT-0147</strain>
    </source>
</reference>
<keyword evidence="6" id="KW-0539">Nucleus</keyword>
<dbReference type="AlphaFoldDB" id="A0A9P9EY92"/>
<dbReference type="InterPro" id="IPR003173">
    <property type="entry name" value="PC4_C"/>
</dbReference>
<evidence type="ECO:0000256" key="4">
    <source>
        <dbReference type="ARBA" id="ARBA00023125"/>
    </source>
</evidence>
<gene>
    <name evidence="9" type="ORF">EDB81DRAFT_471054</name>
</gene>
<dbReference type="SUPFAM" id="SSF54447">
    <property type="entry name" value="ssDNA-binding transcriptional regulator domain"/>
    <property type="match status" value="1"/>
</dbReference>
<name>A0A9P9EY92_9HYPO</name>
<evidence type="ECO:0000256" key="1">
    <source>
        <dbReference type="ARBA" id="ARBA00004123"/>
    </source>
</evidence>
<evidence type="ECO:0000313" key="9">
    <source>
        <dbReference type="EMBL" id="KAH7148677.1"/>
    </source>
</evidence>
<dbReference type="PANTHER" id="PTHR13215">
    <property type="entry name" value="RNA POLYMERASE II TRANSCRIPTIONAL COACTIVATOR"/>
    <property type="match status" value="1"/>
</dbReference>
<dbReference type="GO" id="GO:0003677">
    <property type="term" value="F:DNA binding"/>
    <property type="evidence" value="ECO:0007669"/>
    <property type="project" value="UniProtKB-KW"/>
</dbReference>
<feature type="region of interest" description="Disordered" evidence="7">
    <location>
        <begin position="117"/>
        <end position="156"/>
    </location>
</feature>
<evidence type="ECO:0000256" key="5">
    <source>
        <dbReference type="ARBA" id="ARBA00023163"/>
    </source>
</evidence>
<evidence type="ECO:0000259" key="8">
    <source>
        <dbReference type="Pfam" id="PF02229"/>
    </source>
</evidence>
<organism evidence="9 10">
    <name type="scientific">Dactylonectria macrodidyma</name>
    <dbReference type="NCBI Taxonomy" id="307937"/>
    <lineage>
        <taxon>Eukaryota</taxon>
        <taxon>Fungi</taxon>
        <taxon>Dikarya</taxon>
        <taxon>Ascomycota</taxon>
        <taxon>Pezizomycotina</taxon>
        <taxon>Sordariomycetes</taxon>
        <taxon>Hypocreomycetidae</taxon>
        <taxon>Hypocreales</taxon>
        <taxon>Nectriaceae</taxon>
        <taxon>Dactylonectria</taxon>
    </lineage>
</organism>
<protein>
    <submittedName>
        <fullName evidence="9">Transcriptional Coactivator p15-domain-containing protein</fullName>
    </submittedName>
</protein>
<keyword evidence="4" id="KW-0238">DNA-binding</keyword>
<comment type="caution">
    <text evidence="9">The sequence shown here is derived from an EMBL/GenBank/DDBJ whole genome shotgun (WGS) entry which is preliminary data.</text>
</comment>
<dbReference type="EMBL" id="JAGMUV010000007">
    <property type="protein sequence ID" value="KAH7148677.1"/>
    <property type="molecule type" value="Genomic_DNA"/>
</dbReference>
<feature type="domain" description="Transcriptional coactivator p15 (PC4) C-terminal" evidence="8">
    <location>
        <begin position="51"/>
        <end position="102"/>
    </location>
</feature>
<evidence type="ECO:0000256" key="7">
    <source>
        <dbReference type="SAM" id="MobiDB-lite"/>
    </source>
</evidence>
<sequence>MSKYSKKRSASMVEVSDANEPDIATNPSKKAKSSAAGASSHGKDDDGNPFWELSNKRRVGVSQFKKLTLINIREFYEKDGKTLPGKKGISLSVEQYAALLKAAPAINAALRDLGNTIDEADEPVSTALIPTSKPKKERPKSSKANIEETSDEEEEE</sequence>
<dbReference type="InterPro" id="IPR045125">
    <property type="entry name" value="Sub1/Tcp4-like"/>
</dbReference>
<dbReference type="FunFam" id="2.30.31.10:FF:000011">
    <property type="entry name" value="RNA polymerase II transcriptional coactivator KELP"/>
    <property type="match status" value="1"/>
</dbReference>
<dbReference type="Proteomes" id="UP000738349">
    <property type="component" value="Unassembled WGS sequence"/>
</dbReference>
<accession>A0A9P9EY92</accession>
<dbReference type="Pfam" id="PF02229">
    <property type="entry name" value="PC4"/>
    <property type="match status" value="1"/>
</dbReference>
<evidence type="ECO:0000256" key="2">
    <source>
        <dbReference type="ARBA" id="ARBA00009001"/>
    </source>
</evidence>
<evidence type="ECO:0000256" key="6">
    <source>
        <dbReference type="ARBA" id="ARBA00023242"/>
    </source>
</evidence>
<comment type="subcellular location">
    <subcellularLocation>
        <location evidence="1">Nucleus</location>
    </subcellularLocation>
</comment>
<proteinExistence type="inferred from homology"/>
<dbReference type="GO" id="GO:0060261">
    <property type="term" value="P:positive regulation of transcription initiation by RNA polymerase II"/>
    <property type="evidence" value="ECO:0007669"/>
    <property type="project" value="InterPro"/>
</dbReference>
<dbReference type="InterPro" id="IPR009044">
    <property type="entry name" value="ssDNA-bd_transcriptional_reg"/>
</dbReference>
<keyword evidence="3" id="KW-0805">Transcription regulation</keyword>
<evidence type="ECO:0000256" key="3">
    <source>
        <dbReference type="ARBA" id="ARBA00023015"/>
    </source>
</evidence>
<feature type="region of interest" description="Disordered" evidence="7">
    <location>
        <begin position="1"/>
        <end position="54"/>
    </location>
</feature>
<evidence type="ECO:0000313" key="10">
    <source>
        <dbReference type="Proteomes" id="UP000738349"/>
    </source>
</evidence>
<comment type="similarity">
    <text evidence="2">Belongs to the transcriptional coactivator PC4 family.</text>
</comment>
<dbReference type="Gene3D" id="2.30.31.10">
    <property type="entry name" value="Transcriptional Coactivator Pc4, Chain A"/>
    <property type="match status" value="1"/>
</dbReference>
<dbReference type="OrthoDB" id="2505440at2759"/>
<dbReference type="GO" id="GO:0005634">
    <property type="term" value="C:nucleus"/>
    <property type="evidence" value="ECO:0007669"/>
    <property type="project" value="UniProtKB-SubCell"/>
</dbReference>
<keyword evidence="5" id="KW-0804">Transcription</keyword>
<dbReference type="GO" id="GO:0003713">
    <property type="term" value="F:transcription coactivator activity"/>
    <property type="evidence" value="ECO:0007669"/>
    <property type="project" value="InterPro"/>
</dbReference>
<keyword evidence="10" id="KW-1185">Reference proteome</keyword>